<dbReference type="PROSITE" id="PS50043">
    <property type="entry name" value="HTH_LUXR_2"/>
    <property type="match status" value="1"/>
</dbReference>
<dbReference type="PROSITE" id="PS00622">
    <property type="entry name" value="HTH_LUXR_1"/>
    <property type="match status" value="1"/>
</dbReference>
<dbReference type="SUPFAM" id="SSF46894">
    <property type="entry name" value="C-terminal effector domain of the bipartite response regulators"/>
    <property type="match status" value="1"/>
</dbReference>
<feature type="domain" description="HTH luxR-type" evidence="4">
    <location>
        <begin position="783"/>
        <end position="848"/>
    </location>
</feature>
<dbReference type="SUPFAM" id="SSF48452">
    <property type="entry name" value="TPR-like"/>
    <property type="match status" value="1"/>
</dbReference>
<dbReference type="InterPro" id="IPR059106">
    <property type="entry name" value="WHD_MalT"/>
</dbReference>
<dbReference type="Proteomes" id="UP000669060">
    <property type="component" value="Unassembled WGS sequence"/>
</dbReference>
<dbReference type="RefSeq" id="WP_208312102.1">
    <property type="nucleotide sequence ID" value="NZ_JAELYA010000001.1"/>
</dbReference>
<keyword evidence="2" id="KW-0238">DNA-binding</keyword>
<dbReference type="Pfam" id="PF25873">
    <property type="entry name" value="WHD_MalT"/>
    <property type="match status" value="1"/>
</dbReference>
<comment type="caution">
    <text evidence="5">The sequence shown here is derived from an EMBL/GenBank/DDBJ whole genome shotgun (WGS) entry which is preliminary data.</text>
</comment>
<dbReference type="Pfam" id="PF17874">
    <property type="entry name" value="TPR_MalT"/>
    <property type="match status" value="1"/>
</dbReference>
<dbReference type="InterPro" id="IPR011990">
    <property type="entry name" value="TPR-like_helical_dom_sf"/>
</dbReference>
<reference evidence="5 6" key="1">
    <citation type="submission" date="2020-12" db="EMBL/GenBank/DDBJ databases">
        <title>Pseudomonas schmalbachii sp. nov. isolated from millipede gut.</title>
        <authorList>
            <person name="Shelomi M."/>
        </authorList>
    </citation>
    <scope>NUCLEOTIDE SEQUENCE [LARGE SCALE GENOMIC DNA]</scope>
    <source>
        <strain evidence="5 6">Milli4</strain>
    </source>
</reference>
<dbReference type="SMART" id="SM00421">
    <property type="entry name" value="HTH_LUXR"/>
    <property type="match status" value="1"/>
</dbReference>
<evidence type="ECO:0000313" key="5">
    <source>
        <dbReference type="EMBL" id="MBO3274313.1"/>
    </source>
</evidence>
<accession>A0ABS3TLP7</accession>
<evidence type="ECO:0000256" key="3">
    <source>
        <dbReference type="ARBA" id="ARBA00023163"/>
    </source>
</evidence>
<evidence type="ECO:0000313" key="6">
    <source>
        <dbReference type="Proteomes" id="UP000669060"/>
    </source>
</evidence>
<dbReference type="InterPro" id="IPR041617">
    <property type="entry name" value="TPR_MalT"/>
</dbReference>
<dbReference type="EMBL" id="JAELYA010000001">
    <property type="protein sequence ID" value="MBO3274313.1"/>
    <property type="molecule type" value="Genomic_DNA"/>
</dbReference>
<dbReference type="InterPro" id="IPR016032">
    <property type="entry name" value="Sig_transdc_resp-reg_C-effctor"/>
</dbReference>
<dbReference type="Pfam" id="PF00196">
    <property type="entry name" value="GerE"/>
    <property type="match status" value="1"/>
</dbReference>
<name>A0ABS3TLP7_9PSED</name>
<proteinExistence type="predicted"/>
<evidence type="ECO:0000256" key="1">
    <source>
        <dbReference type="ARBA" id="ARBA00023015"/>
    </source>
</evidence>
<dbReference type="InterPro" id="IPR000792">
    <property type="entry name" value="Tscrpt_reg_LuxR_C"/>
</dbReference>
<dbReference type="Gene3D" id="1.10.10.10">
    <property type="entry name" value="Winged helix-like DNA-binding domain superfamily/Winged helix DNA-binding domain"/>
    <property type="match status" value="1"/>
</dbReference>
<evidence type="ECO:0000256" key="2">
    <source>
        <dbReference type="ARBA" id="ARBA00023125"/>
    </source>
</evidence>
<protein>
    <submittedName>
        <fullName evidence="5">Helix-turn-helix transcriptional regulator</fullName>
    </submittedName>
</protein>
<dbReference type="Gene3D" id="1.25.40.10">
    <property type="entry name" value="Tetratricopeptide repeat domain"/>
    <property type="match status" value="1"/>
</dbReference>
<dbReference type="CDD" id="cd06170">
    <property type="entry name" value="LuxR_C_like"/>
    <property type="match status" value="1"/>
</dbReference>
<gene>
    <name evidence="5" type="ORF">JFY56_03670</name>
</gene>
<organism evidence="5 6">
    <name type="scientific">Pseudomonas schmalbachii</name>
    <dbReference type="NCBI Taxonomy" id="2816993"/>
    <lineage>
        <taxon>Bacteria</taxon>
        <taxon>Pseudomonadati</taxon>
        <taxon>Pseudomonadota</taxon>
        <taxon>Gammaproteobacteria</taxon>
        <taxon>Pseudomonadales</taxon>
        <taxon>Pseudomonadaceae</taxon>
        <taxon>Pseudomonas</taxon>
    </lineage>
</organism>
<keyword evidence="1" id="KW-0805">Transcription regulation</keyword>
<sequence length="851" mass="94141">MLPRIGGLKPKANPMHPELPGIELSRLPALPADHLPRPRLTQHLLRGAPRLRLLSGPPGSGKSVLLRECAGFCPPGTAICWLELHGSATGTAEFHQRLAAALGLPTSESQAIASFLANCARPLWIMLDNLPQTSCEAFDSLLRHLMHLASPQIGWWVASRRRPALQLTRLLLSNDLCEVDARQLALTCSELAELVQKVEGDDSWIDVDLLMQRTQGWWAAVRLHLLAHSPFSAEHLLNSYLDGELLARMPTQHRETLCLLACLPSFDEQLYRTLRAPDEHRPLSELIDSGAFVEPLQASDGRYRVHPVAAPLLAVSVPESHRTGLYRRASQYFSAQGKVDGAIRFALLAGQSDVAASLLERYAVDALLQGNGMSRLLQWRDELPGELLRSTPRLVVLLGWALLLAGRLEEAQGCIDELEGFLERPDDRQHGELLAQWRLLSGQLALLRGHAEIASSLIRAALPELPPEALAQRAMAHLLLIDIAYAEGRLDEAKRFSTATSQEVRANGNLQLEGLLMLQYAGHLEQRGELLRAQRLLARVVAELGSLTGMVGGRALIQQGRIFWRQGHAVAARESYARALDIGLECSDPAAVWAYIGLAEVDASLGRLDDAFEQLGEATRAMQLRRVSAALYQPQLDLLRGKLWLLQGQHQRCAVLATRYLERCRMRPGWRLAHLGLDVRRQFELLHARTRIAAGEDVTGVIEGLLEQIQEEGLQGQACELWFALSEAHLAGGRQRKAQAALLEGLGQARRMGGTAFEYQWQALMPEVGRWIVRNEVDSDEVAAADPGQLSRRERSVLEMIAEGLANQEIAERLHISLHTVKSHAQRINNKLGVSRRTQAIVRAKELGLVS</sequence>
<keyword evidence="3" id="KW-0804">Transcription</keyword>
<dbReference type="SUPFAM" id="SSF52540">
    <property type="entry name" value="P-loop containing nucleoside triphosphate hydrolases"/>
    <property type="match status" value="1"/>
</dbReference>
<dbReference type="PRINTS" id="PR00038">
    <property type="entry name" value="HTHLUXR"/>
</dbReference>
<dbReference type="InterPro" id="IPR036388">
    <property type="entry name" value="WH-like_DNA-bd_sf"/>
</dbReference>
<evidence type="ECO:0000259" key="4">
    <source>
        <dbReference type="PROSITE" id="PS50043"/>
    </source>
</evidence>
<dbReference type="InterPro" id="IPR027417">
    <property type="entry name" value="P-loop_NTPase"/>
</dbReference>
<dbReference type="PANTHER" id="PTHR44688">
    <property type="entry name" value="DNA-BINDING TRANSCRIPTIONAL ACTIVATOR DEVR_DOSR"/>
    <property type="match status" value="1"/>
</dbReference>
<keyword evidence="6" id="KW-1185">Reference proteome</keyword>
<dbReference type="PANTHER" id="PTHR44688:SF16">
    <property type="entry name" value="DNA-BINDING TRANSCRIPTIONAL ACTIVATOR DEVR_DOSR"/>
    <property type="match status" value="1"/>
</dbReference>